<dbReference type="Proteomes" id="UP000054375">
    <property type="component" value="Unassembled WGS sequence"/>
</dbReference>
<dbReference type="SUPFAM" id="SSF50969">
    <property type="entry name" value="YVTN repeat-like/Quinoprotein amine dehydrogenase"/>
    <property type="match status" value="1"/>
</dbReference>
<feature type="region of interest" description="Disordered" evidence="1">
    <location>
        <begin position="899"/>
        <end position="919"/>
    </location>
</feature>
<dbReference type="InterPro" id="IPR011044">
    <property type="entry name" value="Quino_amine_DH_bsu"/>
</dbReference>
<feature type="compositionally biased region" description="Pro residues" evidence="1">
    <location>
        <begin position="903"/>
        <end position="919"/>
    </location>
</feature>
<gene>
    <name evidence="2" type="ORF">AQJ54_32275</name>
</gene>
<dbReference type="AlphaFoldDB" id="A0A117QZ15"/>
<proteinExistence type="predicted"/>
<dbReference type="RefSeq" id="WP_062243231.1">
    <property type="nucleotide sequence ID" value="NZ_JBPJFL010000001.1"/>
</dbReference>
<keyword evidence="3" id="KW-1185">Reference proteome</keyword>
<evidence type="ECO:0000313" key="3">
    <source>
        <dbReference type="Proteomes" id="UP000054375"/>
    </source>
</evidence>
<evidence type="ECO:0000256" key="1">
    <source>
        <dbReference type="SAM" id="MobiDB-lite"/>
    </source>
</evidence>
<organism evidence="2 3">
    <name type="scientific">Streptomyces griseorubiginosus</name>
    <dbReference type="NCBI Taxonomy" id="67304"/>
    <lineage>
        <taxon>Bacteria</taxon>
        <taxon>Bacillati</taxon>
        <taxon>Actinomycetota</taxon>
        <taxon>Actinomycetes</taxon>
        <taxon>Kitasatosporales</taxon>
        <taxon>Streptomycetaceae</taxon>
        <taxon>Streptomyces</taxon>
    </lineage>
</organism>
<evidence type="ECO:0000313" key="2">
    <source>
        <dbReference type="EMBL" id="KUN61816.1"/>
    </source>
</evidence>
<sequence>MTAAAERGGAHRLIAEQRRHQPDVVRLARSLCLAAQAEPYFLRGARLRFAPDSGAGLEARLCFSPLVEAADSRALVLYPEVSAELRRQLHDHDPHLLSLVRDFTRDAHRRAPPLVRGFEELLWSATVGPPLSEAAIERILAPLYGQVLADSGASAEAGRWILRFLPRLPEAVRESQPAWRLRVMAAERLGMEPPPALADRADAEELRAVRALVHGEVDIGVRPMADGLVLSRPPEPGALVCGASGAGRVRLRLRGALPGTQWHELALHDGEHAALNVSVAAETRTDGTLLAAQAELGGSLLCARAGHRAAAATTADGRTVLRIDDGEYVLPVELPDQPRVLAVADAGPPATAVVSGKGLHVITTAADGGADAVLHPLSVPPTAVGWSRTAERGVLCLATGTDVLLVDDGDPDRVLRTLPHPAQVVRLWCSVRAGLVAAADGDGGVTLHDLVLRTVRGSWRTDTAVTALCGDPASGAVVWGTADGRVWGSRTSTGLEGEDPGPAAVTVLGVLPEPASALAVLPEAGLVVAADGGDRLLRLAWPDGGAADAVPMPFRVRDVHPATGGQLLVSGHGGEVEIRTEDGRSRLLTPGPLPAPPDEMVPAPLRDSVGVVLPARNPVLPPGVRRWGIGHVCLPASLPPGTPEFSALLTRARDQGLHVLAELAPPDETVPHAELLYRAHDLLEQPVDGLRLTGPTDRWPTPLVDRLRHLLAAHPRATVVTTGTAPFGPGHIQLGPPPDPGIDGGAESVSPPRPYLGWALPDGLAYPQAALLLALPGCHEVPSSVLAPSGQEPSPLRLLLAARAGQLALRHGRVERVPTGVAGVSGVRRDHAGQTVLCVTSTVGVPVTARVPLQDATTETELIELAQEERDGPPQVLRPAADGVVTVALDATRTRWFRVRPTAHPPPNEQTDPFVPPAR</sequence>
<dbReference type="EMBL" id="LMWV01000026">
    <property type="protein sequence ID" value="KUN61816.1"/>
    <property type="molecule type" value="Genomic_DNA"/>
</dbReference>
<protein>
    <submittedName>
        <fullName evidence="2">Uncharacterized protein</fullName>
    </submittedName>
</protein>
<accession>A0A117QZ15</accession>
<comment type="caution">
    <text evidence="2">The sequence shown here is derived from an EMBL/GenBank/DDBJ whole genome shotgun (WGS) entry which is preliminary data.</text>
</comment>
<reference evidence="2 3" key="1">
    <citation type="submission" date="2015-10" db="EMBL/GenBank/DDBJ databases">
        <title>Draft genome sequence of Streptomyces griseorubiginosus DSM 40469, type strain for the species Streptomyces griseorubiginosus.</title>
        <authorList>
            <person name="Ruckert C."/>
            <person name="Winkler A."/>
            <person name="Kalinowski J."/>
            <person name="Kampfer P."/>
            <person name="Glaeser S."/>
        </authorList>
    </citation>
    <scope>NUCLEOTIDE SEQUENCE [LARGE SCALE GENOMIC DNA]</scope>
    <source>
        <strain evidence="2 3">DSM 40469</strain>
    </source>
</reference>
<name>A0A117QZ15_9ACTN</name>